<reference evidence="9" key="2">
    <citation type="submission" date="2010-04" db="EMBL/GenBank/DDBJ databases">
        <title>Genome sequence of Salinibacter ruber M8.</title>
        <authorList>
            <consortium name="Genoscope"/>
        </authorList>
    </citation>
    <scope>NUCLEOTIDE SEQUENCE [LARGE SCALE GENOMIC DNA]</scope>
    <source>
        <strain evidence="9">M8</strain>
        <plasmid evidence="9">pSR84</plasmid>
    </source>
</reference>
<comment type="similarity">
    <text evidence="2">Belongs to the outer membrane factor (OMF) (TC 1.B.17) family.</text>
</comment>
<organism evidence="8 9">
    <name type="scientific">Salinibacter ruber (strain M8)</name>
    <dbReference type="NCBI Taxonomy" id="761659"/>
    <lineage>
        <taxon>Bacteria</taxon>
        <taxon>Pseudomonadati</taxon>
        <taxon>Rhodothermota</taxon>
        <taxon>Rhodothermia</taxon>
        <taxon>Rhodothermales</taxon>
        <taxon>Salinibacteraceae</taxon>
        <taxon>Salinibacter</taxon>
    </lineage>
</organism>
<dbReference type="GO" id="GO:0009279">
    <property type="term" value="C:cell outer membrane"/>
    <property type="evidence" value="ECO:0007669"/>
    <property type="project" value="UniProtKB-SubCell"/>
</dbReference>
<accession>D6CW18</accession>
<sequence length="279" mass="30272">MPLLRCVLGRILASIVLLGVLLSVTGGAAPAQAQQAQMRPDTASAPVSTVLDTATAANAPPQPAPLPPLSVVVEYARQNAPKLAVQEAIVARSRHEVERTKKRWMEGVTVGASSSYGSFGNSVVDAVEIGQRLEVGIKVSLFDLLGRDASVGVFRERLEAAKRQRRVLAQAVRKQVIERYYAAKQARELTVVQSRGYTSTQTQLQMAEASFRQGTLSVDKLSRVTEVTAKAEARFRKARLRYKKAYDQLERLIGTSLGELQGADLQQATVTSPDASESR</sequence>
<evidence type="ECO:0000256" key="7">
    <source>
        <dbReference type="ARBA" id="ARBA00023237"/>
    </source>
</evidence>
<evidence type="ECO:0000256" key="6">
    <source>
        <dbReference type="ARBA" id="ARBA00023136"/>
    </source>
</evidence>
<evidence type="ECO:0000313" key="8">
    <source>
        <dbReference type="EMBL" id="CBH22847.1"/>
    </source>
</evidence>
<dbReference type="RefSeq" id="WP_013124682.1">
    <property type="nucleotide sequence ID" value="NC_014157.1"/>
</dbReference>
<dbReference type="Proteomes" id="UP000000933">
    <property type="component" value="Plasmid pSR84"/>
</dbReference>
<dbReference type="HOGENOM" id="CLU_997122_0_0_10"/>
<reference evidence="8 9" key="1">
    <citation type="journal article" date="2010" name="ISME J.">
        <title>Fine-scale evolution: genomic, phenotypic and ecological differentiation in two coexisting Salinibacter ruber strains.</title>
        <authorList>
            <person name="Pena A."/>
            <person name="Teeling H."/>
            <person name="Huerta-Cepas J."/>
            <person name="Santos F."/>
            <person name="Yarza P."/>
            <person name="Brito-Echeverria J."/>
            <person name="Lucio M."/>
            <person name="Schmitt-Kopplin P."/>
            <person name="Meseguer I."/>
            <person name="Schenowitz C."/>
            <person name="Dossat C."/>
            <person name="Barbe V."/>
            <person name="Dopazo J."/>
            <person name="Rossello-Mora R."/>
            <person name="Schuler M."/>
            <person name="Glockner F.O."/>
            <person name="Amann R."/>
            <person name="Gabaldon T."/>
            <person name="Anton J."/>
        </authorList>
    </citation>
    <scope>NUCLEOTIDE SEQUENCE [LARGE SCALE GENOMIC DNA]</scope>
    <source>
        <strain evidence="8 9">M8</strain>
        <plasmid evidence="9">pSR84</plasmid>
    </source>
</reference>
<dbReference type="Gene3D" id="1.20.1600.10">
    <property type="entry name" value="Outer membrane efflux proteins (OEP)"/>
    <property type="match status" value="1"/>
</dbReference>
<dbReference type="PANTHER" id="PTHR30026">
    <property type="entry name" value="OUTER MEMBRANE PROTEIN TOLC"/>
    <property type="match status" value="1"/>
</dbReference>
<dbReference type="Pfam" id="PF02321">
    <property type="entry name" value="OEP"/>
    <property type="match status" value="1"/>
</dbReference>
<dbReference type="GO" id="GO:0015288">
    <property type="term" value="F:porin activity"/>
    <property type="evidence" value="ECO:0007669"/>
    <property type="project" value="TreeGrafter"/>
</dbReference>
<geneLocation type="plasmid" evidence="8 9">
    <name>pSR84</name>
</geneLocation>
<evidence type="ECO:0000313" key="9">
    <source>
        <dbReference type="Proteomes" id="UP000000933"/>
    </source>
</evidence>
<keyword evidence="5" id="KW-0812">Transmembrane</keyword>
<evidence type="ECO:0000256" key="1">
    <source>
        <dbReference type="ARBA" id="ARBA00004442"/>
    </source>
</evidence>
<keyword evidence="6" id="KW-0472">Membrane</keyword>
<name>D6CW18_SALRM</name>
<comment type="subcellular location">
    <subcellularLocation>
        <location evidence="1">Cell outer membrane</location>
    </subcellularLocation>
</comment>
<dbReference type="AlphaFoldDB" id="D6CW18"/>
<dbReference type="PANTHER" id="PTHR30026:SF20">
    <property type="entry name" value="OUTER MEMBRANE PROTEIN TOLC"/>
    <property type="match status" value="1"/>
</dbReference>
<dbReference type="GO" id="GO:0015562">
    <property type="term" value="F:efflux transmembrane transporter activity"/>
    <property type="evidence" value="ECO:0007669"/>
    <property type="project" value="InterPro"/>
</dbReference>
<evidence type="ECO:0000256" key="2">
    <source>
        <dbReference type="ARBA" id="ARBA00007613"/>
    </source>
</evidence>
<dbReference type="SUPFAM" id="SSF56954">
    <property type="entry name" value="Outer membrane efflux proteins (OEP)"/>
    <property type="match status" value="1"/>
</dbReference>
<proteinExistence type="inferred from homology"/>
<gene>
    <name evidence="8" type="ORF">SRM_p84041</name>
</gene>
<keyword evidence="7" id="KW-0998">Cell outer membrane</keyword>
<keyword evidence="4" id="KW-1134">Transmembrane beta strand</keyword>
<dbReference type="EMBL" id="FP565813">
    <property type="protein sequence ID" value="CBH22847.1"/>
    <property type="molecule type" value="Genomic_DNA"/>
</dbReference>
<keyword evidence="3" id="KW-0813">Transport</keyword>
<keyword evidence="8" id="KW-0614">Plasmid</keyword>
<protein>
    <submittedName>
        <fullName evidence="8">Outer membrane efflux protein</fullName>
    </submittedName>
</protein>
<dbReference type="KEGG" id="srm:SRM_p84041"/>
<evidence type="ECO:0000256" key="5">
    <source>
        <dbReference type="ARBA" id="ARBA00022692"/>
    </source>
</evidence>
<dbReference type="InterPro" id="IPR003423">
    <property type="entry name" value="OMP_efflux"/>
</dbReference>
<dbReference type="GO" id="GO:1990281">
    <property type="term" value="C:efflux pump complex"/>
    <property type="evidence" value="ECO:0007669"/>
    <property type="project" value="TreeGrafter"/>
</dbReference>
<evidence type="ECO:0000256" key="4">
    <source>
        <dbReference type="ARBA" id="ARBA00022452"/>
    </source>
</evidence>
<evidence type="ECO:0000256" key="3">
    <source>
        <dbReference type="ARBA" id="ARBA00022448"/>
    </source>
</evidence>
<dbReference type="InterPro" id="IPR051906">
    <property type="entry name" value="TolC-like"/>
</dbReference>